<evidence type="ECO:0000313" key="1">
    <source>
        <dbReference type="EMBL" id="KAI8013559.1"/>
    </source>
</evidence>
<evidence type="ECO:0000313" key="2">
    <source>
        <dbReference type="Proteomes" id="UP001060215"/>
    </source>
</evidence>
<sequence>MPVHEWVEQWFKGAPDEEAILESVKMSWGICLHRNKAAFDHVVENLSRITNTNNNMNSAYSKPINCDYFARNNLEINQEHSSIDSYFAVTNNVHWPTDPIFARFLIDGAWLKHSAKAGAAWIGWISNCSRSQSMF</sequence>
<proteinExistence type="predicted"/>
<name>A0ACC0HJG8_9ERIC</name>
<dbReference type="EMBL" id="CM045761">
    <property type="protein sequence ID" value="KAI8013559.1"/>
    <property type="molecule type" value="Genomic_DNA"/>
</dbReference>
<gene>
    <name evidence="1" type="ORF">LOK49_LG05G00689</name>
</gene>
<keyword evidence="2" id="KW-1185">Reference proteome</keyword>
<reference evidence="1 2" key="1">
    <citation type="journal article" date="2022" name="Plant J.">
        <title>Chromosome-level genome of Camellia lanceoleosa provides a valuable resource for understanding genome evolution and self-incompatibility.</title>
        <authorList>
            <person name="Gong W."/>
            <person name="Xiao S."/>
            <person name="Wang L."/>
            <person name="Liao Z."/>
            <person name="Chang Y."/>
            <person name="Mo W."/>
            <person name="Hu G."/>
            <person name="Li W."/>
            <person name="Zhao G."/>
            <person name="Zhu H."/>
            <person name="Hu X."/>
            <person name="Ji K."/>
            <person name="Xiang X."/>
            <person name="Song Q."/>
            <person name="Yuan D."/>
            <person name="Jin S."/>
            <person name="Zhang L."/>
        </authorList>
    </citation>
    <scope>NUCLEOTIDE SEQUENCE [LARGE SCALE GENOMIC DNA]</scope>
    <source>
        <strain evidence="1">SQ_2022a</strain>
    </source>
</reference>
<protein>
    <submittedName>
        <fullName evidence="1">Uncharacterized protein</fullName>
    </submittedName>
</protein>
<organism evidence="1 2">
    <name type="scientific">Camellia lanceoleosa</name>
    <dbReference type="NCBI Taxonomy" id="1840588"/>
    <lineage>
        <taxon>Eukaryota</taxon>
        <taxon>Viridiplantae</taxon>
        <taxon>Streptophyta</taxon>
        <taxon>Embryophyta</taxon>
        <taxon>Tracheophyta</taxon>
        <taxon>Spermatophyta</taxon>
        <taxon>Magnoliopsida</taxon>
        <taxon>eudicotyledons</taxon>
        <taxon>Gunneridae</taxon>
        <taxon>Pentapetalae</taxon>
        <taxon>asterids</taxon>
        <taxon>Ericales</taxon>
        <taxon>Theaceae</taxon>
        <taxon>Camellia</taxon>
    </lineage>
</organism>
<dbReference type="Proteomes" id="UP001060215">
    <property type="component" value="Chromosome 4"/>
</dbReference>
<accession>A0ACC0HJG8</accession>
<comment type="caution">
    <text evidence="1">The sequence shown here is derived from an EMBL/GenBank/DDBJ whole genome shotgun (WGS) entry which is preliminary data.</text>
</comment>